<dbReference type="AlphaFoldDB" id="A0A2Z3GL42"/>
<evidence type="ECO:0000313" key="1">
    <source>
        <dbReference type="EMBL" id="AWM31866.1"/>
    </source>
</evidence>
<gene>
    <name evidence="1" type="ORF">DDQ68_03125</name>
</gene>
<accession>A0A2Z3GL42</accession>
<dbReference type="EMBL" id="CP029145">
    <property type="protein sequence ID" value="AWM31866.1"/>
    <property type="molecule type" value="Genomic_DNA"/>
</dbReference>
<dbReference type="Proteomes" id="UP000245999">
    <property type="component" value="Chromosome"/>
</dbReference>
<proteinExistence type="predicted"/>
<reference evidence="2" key="1">
    <citation type="submission" date="2018-04" db="EMBL/GenBank/DDBJ databases">
        <title>Complete genome of Antarctic heterotrophic bacterium Hymenobacter nivis.</title>
        <authorList>
            <person name="Terashima M."/>
        </authorList>
    </citation>
    <scope>NUCLEOTIDE SEQUENCE [LARGE SCALE GENOMIC DNA]</scope>
    <source>
        <strain evidence="2">NBRC 111535</strain>
    </source>
</reference>
<evidence type="ECO:0000313" key="2">
    <source>
        <dbReference type="Proteomes" id="UP000245999"/>
    </source>
</evidence>
<keyword evidence="2" id="KW-1185">Reference proteome</keyword>
<dbReference type="KEGG" id="hnv:DDQ68_03125"/>
<dbReference type="OrthoDB" id="893408at2"/>
<organism evidence="1 2">
    <name type="scientific">Hymenobacter nivis</name>
    <dbReference type="NCBI Taxonomy" id="1850093"/>
    <lineage>
        <taxon>Bacteria</taxon>
        <taxon>Pseudomonadati</taxon>
        <taxon>Bacteroidota</taxon>
        <taxon>Cytophagia</taxon>
        <taxon>Cytophagales</taxon>
        <taxon>Hymenobacteraceae</taxon>
        <taxon>Hymenobacter</taxon>
    </lineage>
</organism>
<name>A0A2Z3GL42_9BACT</name>
<protein>
    <submittedName>
        <fullName evidence="1">Uncharacterized protein</fullName>
    </submittedName>
</protein>
<sequence length="59" mass="6677">MLDYDVVDYLLNARWGPEQTLASTQAGYEQILAGLPAQHCHRLLDARRAAHLVWNELAT</sequence>